<sequence>MVAIRAALAAALLCARAAGGIRYLEAPKDNAPSKTAKDADSTVKNKVKGESNGTGDPQSGQNAPESAAKADDGSATAVSNSATTTGQPAAEAKERAGMKTLFGAASATADSTYKALGAAGFRKYDANNAVTRGGGYWCSEANLLPDREVAWTAALRGPRVLTGVTITWVYAPKLVAVLAKRQREDAFEEVAPFQAVDAEETTQNIAFKHKVDAQFVKIVMKEQTNGYFGIEFVQFHGEPNPVFTIQAGITSSEDLCLQADETGEVVLESCIGAIASFRFNDIWRYNEKRQLYNPATSLCMTLENNVDTDGGRVVMAPCDQPTESGVNSWDLLPNNQVKLRRPGNLCLSQAGSSAGLANVALNKIASSSLPRKNDAKCNAERALDGNLQSYWASEGFTLETVPEKVEFVVNLQEYYKVRRIEVEWESPALSYNILVRKDDEDWQVAAKVGANTLKTTVDEMHNKVMRFIKLELLRPNPEYANQAGKIHYGIRSFAAYSNRLRTIVEPCERAKLSKDARDKYFLTSVYEVDLHSGEPLLAAESAINTLVDNIERRIGHIENLNGKMQQCKQKQINALKRAQELERTFERVSNAVYRFETKLELHGEYRTDDHLAADCIEIKNRGENNPSGFYYVHPPCASHAIRVYCDMYTGASYYVAAVESGRIGLPEVYATCRKYGLEPLQIHHDSQMDSLRVMLKTMDVAADCLYPVAVKVGEKFKSLDLRAEVTSAVPFKADKDNNVVVVSIEGPQYVDGRKTDMSGIVCSSNYSSIRLPPEVVKLGCHTLLSESAKLTEAAMGAQVRVSCPQNCLQNYDEGGDVEGGNEGLYSLKTPICIAAVHAGEYSRNVALEVQKAPAPVEFEGFFQNGIQSTSAPALVGDLAFKVVRSQDACSPKKVEPVVDRAAASAAKRAPKLVVKAPSADNPQPTRLFNQIMALDAATGEAIGSLVAQVNQQSGKAAPVFLDLFHQHSSETVAGAIQLIKLADIQRQPIEEIMDRLDDGVKTVQKKLQWLAARVTYKKEPLIGGIRDLQREAAHQDSFEPWSADGVTQDELFERFHAAVVGDVQGVPKWSVSSLSIKGASETVISQTSEFGAHGPVSGALLYLADAQYYDFVYSAAVFAGGSGTMGLAFRVLDEDNYYLFQLVQLDGGYKRLVRVVNGEPYEIAKIEDGGFVDGVWYTVRIEARQCRASVAIVQGLDPVFDVPRSSIDIIDCTHASGSVGLFSGQINLVHFARLHIETLPCMRYDRPPMPPRPPICSVYKESFAVGFHANWRVLDSGGRWNFEDNVGGEARVIAHRGFQAIDGSTEPSMALLKGGRSCKAGVFRVALFPQCEASGVMGLLVHFVDAGNYVAFECSGRMCRAVQAHRGTRSVLAETDMKGVEAGVWNNVELVFKPDAVTAAIGTGAPEAVFINTAFGEEVGLGGTVGLYSLGCAGCAFANVSLVPNYAAGNYPAAQKPEGGRSESGASRDEQCLAVDRLEHCKTIAPSNVGRCEADYCTVCCEHQHADAPGPQNACHERCRGLDHAAVLLQKTVDRLWSACAAHATPGVGHDEAGSELIETSEEDGMSNCGLCCESVRSVEGVPAGVDRAARARCRALCRA</sequence>
<dbReference type="PROSITE" id="PS50022">
    <property type="entry name" value="FA58C_3"/>
    <property type="match status" value="1"/>
</dbReference>
<dbReference type="SUPFAM" id="SSF56496">
    <property type="entry name" value="Fibrinogen C-terminal domain-like"/>
    <property type="match status" value="1"/>
</dbReference>
<dbReference type="PROSITE" id="PS50231">
    <property type="entry name" value="RICIN_B_LECTIN"/>
    <property type="match status" value="1"/>
</dbReference>
<dbReference type="InterPro" id="IPR035992">
    <property type="entry name" value="Ricin_B-like_lectins"/>
</dbReference>
<evidence type="ECO:0000256" key="1">
    <source>
        <dbReference type="SAM" id="MobiDB-lite"/>
    </source>
</evidence>
<dbReference type="InterPro" id="IPR008979">
    <property type="entry name" value="Galactose-bd-like_sf"/>
</dbReference>
<dbReference type="SUPFAM" id="SSF69848">
    <property type="entry name" value="LCCL domain"/>
    <property type="match status" value="1"/>
</dbReference>
<dbReference type="Gene3D" id="2.170.130.20">
    <property type="entry name" value="LCCL-like domain"/>
    <property type="match status" value="1"/>
</dbReference>
<feature type="region of interest" description="Disordered" evidence="1">
    <location>
        <begin position="27"/>
        <end position="92"/>
    </location>
</feature>
<dbReference type="RefSeq" id="XP_067716480.1">
    <property type="nucleotide sequence ID" value="XM_067860379.1"/>
</dbReference>
<dbReference type="InterPro" id="IPR004043">
    <property type="entry name" value="LCCL"/>
</dbReference>
<dbReference type="Gene3D" id="2.60.120.260">
    <property type="entry name" value="Galactose-binding domain-like"/>
    <property type="match status" value="1"/>
</dbReference>
<dbReference type="Pfam" id="PF03815">
    <property type="entry name" value="LCCL"/>
    <property type="match status" value="1"/>
</dbReference>
<evidence type="ECO:0000313" key="4">
    <source>
        <dbReference type="EMBL" id="GIX64411.1"/>
    </source>
</evidence>
<dbReference type="Proteomes" id="UP001497744">
    <property type="component" value="Unassembled WGS sequence"/>
</dbReference>
<dbReference type="Gene3D" id="2.60.120.560">
    <property type="entry name" value="Exo-inulinase, domain 1"/>
    <property type="match status" value="2"/>
</dbReference>
<evidence type="ECO:0000256" key="2">
    <source>
        <dbReference type="SAM" id="SignalP"/>
    </source>
</evidence>
<feature type="chain" id="PRO_5043831320" evidence="2">
    <location>
        <begin position="21"/>
        <end position="1600"/>
    </location>
</feature>
<proteinExistence type="predicted"/>
<dbReference type="GeneID" id="94195892"/>
<keyword evidence="2" id="KW-0732">Signal</keyword>
<gene>
    <name evidence="4" type="ORF">BcabD6B2_38460</name>
</gene>
<dbReference type="InterPro" id="IPR000421">
    <property type="entry name" value="FA58C"/>
</dbReference>
<comment type="caution">
    <text evidence="4">The sequence shown here is derived from an EMBL/GenBank/DDBJ whole genome shotgun (WGS) entry which is preliminary data.</text>
</comment>
<dbReference type="SUPFAM" id="SSF49785">
    <property type="entry name" value="Galactose-binding domain-like"/>
    <property type="match status" value="1"/>
</dbReference>
<dbReference type="SUPFAM" id="SSF50370">
    <property type="entry name" value="Ricin B-like lectins"/>
    <property type="match status" value="1"/>
</dbReference>
<organism evidence="4 5">
    <name type="scientific">Babesia caballi</name>
    <dbReference type="NCBI Taxonomy" id="5871"/>
    <lineage>
        <taxon>Eukaryota</taxon>
        <taxon>Sar</taxon>
        <taxon>Alveolata</taxon>
        <taxon>Apicomplexa</taxon>
        <taxon>Aconoidasida</taxon>
        <taxon>Piroplasmida</taxon>
        <taxon>Babesiidae</taxon>
        <taxon>Babesia</taxon>
    </lineage>
</organism>
<feature type="compositionally biased region" description="Low complexity" evidence="1">
    <location>
        <begin position="74"/>
        <end position="85"/>
    </location>
</feature>
<accession>A0AAV4LW56</accession>
<dbReference type="Pfam" id="PF00754">
    <property type="entry name" value="F5_F8_type_C"/>
    <property type="match status" value="1"/>
</dbReference>
<evidence type="ECO:0000259" key="3">
    <source>
        <dbReference type="PROSITE" id="PS50022"/>
    </source>
</evidence>
<dbReference type="InterPro" id="IPR036609">
    <property type="entry name" value="LCCL_sf"/>
</dbReference>
<name>A0AAV4LW56_BABCB</name>
<feature type="compositionally biased region" description="Basic and acidic residues" evidence="1">
    <location>
        <begin position="35"/>
        <end position="49"/>
    </location>
</feature>
<keyword evidence="5" id="KW-1185">Reference proteome</keyword>
<dbReference type="Gene3D" id="2.60.120.1000">
    <property type="match status" value="1"/>
</dbReference>
<dbReference type="Pfam" id="PF00652">
    <property type="entry name" value="Ricin_B_lectin"/>
    <property type="match status" value="1"/>
</dbReference>
<dbReference type="InterPro" id="IPR000772">
    <property type="entry name" value="Ricin_B_lectin"/>
</dbReference>
<protein>
    <submittedName>
        <fullName evidence="4">LCCL domain-containing protein CCp2</fullName>
    </submittedName>
</protein>
<dbReference type="InterPro" id="IPR036056">
    <property type="entry name" value="Fibrinogen-like_C"/>
</dbReference>
<dbReference type="CDD" id="cd00161">
    <property type="entry name" value="beta-trefoil_Ricin-like"/>
    <property type="match status" value="1"/>
</dbReference>
<dbReference type="Gene3D" id="2.80.10.50">
    <property type="match status" value="1"/>
</dbReference>
<reference evidence="4 5" key="1">
    <citation type="submission" date="2021-06" db="EMBL/GenBank/DDBJ databases">
        <title>Genome sequence of Babesia caballi.</title>
        <authorList>
            <person name="Yamagishi J."/>
            <person name="Kidaka T."/>
            <person name="Ochi A."/>
        </authorList>
    </citation>
    <scope>NUCLEOTIDE SEQUENCE [LARGE SCALE GENOMIC DNA]</scope>
    <source>
        <strain evidence="4">USDA-D6B2</strain>
    </source>
</reference>
<evidence type="ECO:0000313" key="5">
    <source>
        <dbReference type="Proteomes" id="UP001497744"/>
    </source>
</evidence>
<feature type="signal peptide" evidence="2">
    <location>
        <begin position="1"/>
        <end position="20"/>
    </location>
</feature>
<feature type="domain" description="F5/8 type C" evidence="3">
    <location>
        <begin position="349"/>
        <end position="442"/>
    </location>
</feature>
<feature type="compositionally biased region" description="Polar residues" evidence="1">
    <location>
        <begin position="51"/>
        <end position="64"/>
    </location>
</feature>
<dbReference type="EMBL" id="BPLF01000003">
    <property type="protein sequence ID" value="GIX64411.1"/>
    <property type="molecule type" value="Genomic_DNA"/>
</dbReference>